<evidence type="ECO:0000313" key="1">
    <source>
        <dbReference type="EMBL" id="MFC4346225.1"/>
    </source>
</evidence>
<proteinExistence type="predicted"/>
<accession>A0ABV8U6A2</accession>
<sequence>MMINQTTVHISLPIYNVKEQKTARPENQFETIFAFQAMCRTGHFVSVRQGGLYMVGEPSVSSRFKQSF</sequence>
<comment type="caution">
    <text evidence="1">The sequence shown here is derived from an EMBL/GenBank/DDBJ whole genome shotgun (WGS) entry which is preliminary data.</text>
</comment>
<reference evidence="2" key="1">
    <citation type="journal article" date="2019" name="Int. J. Syst. Evol. Microbiol.">
        <title>The Global Catalogue of Microorganisms (GCM) 10K type strain sequencing project: providing services to taxonomists for standard genome sequencing and annotation.</title>
        <authorList>
            <consortium name="The Broad Institute Genomics Platform"/>
            <consortium name="The Broad Institute Genome Sequencing Center for Infectious Disease"/>
            <person name="Wu L."/>
            <person name="Ma J."/>
        </authorList>
    </citation>
    <scope>NUCLEOTIDE SEQUENCE [LARGE SCALE GENOMIC DNA]</scope>
    <source>
        <strain evidence="2">CGMCC 1.15304</strain>
    </source>
</reference>
<dbReference type="Proteomes" id="UP001595776">
    <property type="component" value="Unassembled WGS sequence"/>
</dbReference>
<dbReference type="EMBL" id="JBHSCR010000001">
    <property type="protein sequence ID" value="MFC4346225.1"/>
    <property type="molecule type" value="Genomic_DNA"/>
</dbReference>
<dbReference type="RefSeq" id="WP_068150360.1">
    <property type="nucleotide sequence ID" value="NZ_JBHSCR010000001.1"/>
</dbReference>
<gene>
    <name evidence="1" type="ORF">ACFO5Q_00005</name>
</gene>
<evidence type="ECO:0000313" key="2">
    <source>
        <dbReference type="Proteomes" id="UP001595776"/>
    </source>
</evidence>
<protein>
    <submittedName>
        <fullName evidence="1">Uncharacterized protein</fullName>
    </submittedName>
</protein>
<name>A0ABV8U6A2_9PROT</name>
<organism evidence="1 2">
    <name type="scientific">Kordiimonas lipolytica</name>
    <dbReference type="NCBI Taxonomy" id="1662421"/>
    <lineage>
        <taxon>Bacteria</taxon>
        <taxon>Pseudomonadati</taxon>
        <taxon>Pseudomonadota</taxon>
        <taxon>Alphaproteobacteria</taxon>
        <taxon>Kordiimonadales</taxon>
        <taxon>Kordiimonadaceae</taxon>
        <taxon>Kordiimonas</taxon>
    </lineage>
</organism>
<keyword evidence="2" id="KW-1185">Reference proteome</keyword>